<dbReference type="OrthoDB" id="5785247at2"/>
<feature type="chain" id="PRO_5015906255" description="Ice-binding protein C-terminal domain-containing protein" evidence="1">
    <location>
        <begin position="33"/>
        <end position="205"/>
    </location>
</feature>
<accession>A0A2V3ZJ76</accession>
<dbReference type="Proteomes" id="UP000253987">
    <property type="component" value="Unassembled WGS sequence"/>
</dbReference>
<feature type="domain" description="Ice-binding protein C-terminal" evidence="2">
    <location>
        <begin position="179"/>
        <end position="201"/>
    </location>
</feature>
<keyword evidence="1" id="KW-0732">Signal</keyword>
<reference evidence="3 4" key="2">
    <citation type="submission" date="2018-06" db="EMBL/GenBank/DDBJ databases">
        <title>Marinobactersediminissp. nov, a moderately halophilic bacterium isolated from marine solar saltern.</title>
        <authorList>
            <person name="Zhang Y."/>
        </authorList>
    </citation>
    <scope>NUCLEOTIDE SEQUENCE [LARGE SCALE GENOMIC DNA]</scope>
    <source>
        <strain evidence="3 4">F01</strain>
    </source>
</reference>
<feature type="signal peptide" evidence="1">
    <location>
        <begin position="1"/>
        <end position="32"/>
    </location>
</feature>
<organism evidence="3 4">
    <name type="scientific">Marinobacter vulgaris</name>
    <dbReference type="NCBI Taxonomy" id="1928331"/>
    <lineage>
        <taxon>Bacteria</taxon>
        <taxon>Pseudomonadati</taxon>
        <taxon>Pseudomonadota</taxon>
        <taxon>Gammaproteobacteria</taxon>
        <taxon>Pseudomonadales</taxon>
        <taxon>Marinobacteraceae</taxon>
        <taxon>Marinobacter</taxon>
    </lineage>
</organism>
<evidence type="ECO:0000313" key="3">
    <source>
        <dbReference type="EMBL" id="PXX88972.1"/>
    </source>
</evidence>
<dbReference type="AlphaFoldDB" id="A0A2V3ZJ76"/>
<dbReference type="RefSeq" id="WP_114614370.1">
    <property type="nucleotide sequence ID" value="NZ_QFWX01000009.1"/>
</dbReference>
<protein>
    <recommendedName>
        <fullName evidence="2">Ice-binding protein C-terminal domain-containing protein</fullName>
    </recommendedName>
</protein>
<evidence type="ECO:0000256" key="1">
    <source>
        <dbReference type="SAM" id="SignalP"/>
    </source>
</evidence>
<dbReference type="NCBIfam" id="TIGR02595">
    <property type="entry name" value="PEP_CTERM"/>
    <property type="match status" value="1"/>
</dbReference>
<dbReference type="InterPro" id="IPR013424">
    <property type="entry name" value="Ice-binding_C"/>
</dbReference>
<dbReference type="Pfam" id="PF07589">
    <property type="entry name" value="PEP-CTERM"/>
    <property type="match status" value="1"/>
</dbReference>
<evidence type="ECO:0000259" key="2">
    <source>
        <dbReference type="Pfam" id="PF07589"/>
    </source>
</evidence>
<name>A0A2V3ZJ76_9GAMM</name>
<evidence type="ECO:0000313" key="4">
    <source>
        <dbReference type="Proteomes" id="UP000253987"/>
    </source>
</evidence>
<dbReference type="EMBL" id="QFWX01000009">
    <property type="protein sequence ID" value="PXX88972.1"/>
    <property type="molecule type" value="Genomic_DNA"/>
</dbReference>
<gene>
    <name evidence="3" type="ORF">DIT71_16690</name>
</gene>
<comment type="caution">
    <text evidence="3">The sequence shown here is derived from an EMBL/GenBank/DDBJ whole genome shotgun (WGS) entry which is preliminary data.</text>
</comment>
<reference evidence="4" key="1">
    <citation type="submission" date="2018-05" db="EMBL/GenBank/DDBJ databases">
        <authorList>
            <person name="Lu D."/>
        </authorList>
    </citation>
    <scope>NUCLEOTIDE SEQUENCE [LARGE SCALE GENOMIC DNA]</scope>
    <source>
        <strain evidence="4">F01</strain>
    </source>
</reference>
<keyword evidence="4" id="KW-1185">Reference proteome</keyword>
<sequence length="205" mass="22025">MMINVDVRKFRKGGGALLAIGIAGLWSLSANAALMTCPASLTADETSRVTGPSTTDTAVSQCQYITPADQNNVANETNVNEAAFFGITNWTSIFTEQQELDEGAGQTGNWIISDADFSAYDYMITFKDGADTNLISFLFNENFSSGDWTSPFTNPPFEGVGDEAKDVSHYNIFRTESVSVPEPGTLALLGLGLVGLGLKRRLENS</sequence>
<proteinExistence type="predicted"/>